<gene>
    <name evidence="3" type="ordered locus">SCATT_58120</name>
</gene>
<dbReference type="PANTHER" id="PTHR48081">
    <property type="entry name" value="AB HYDROLASE SUPERFAMILY PROTEIN C4A8.06C"/>
    <property type="match status" value="1"/>
</dbReference>
<protein>
    <submittedName>
        <fullName evidence="3">Esterase/lipase/thioesterase</fullName>
    </submittedName>
</protein>
<accession>G8X1F5</accession>
<dbReference type="KEGG" id="scy:SCATT_58120"/>
<dbReference type="SUPFAM" id="SSF53474">
    <property type="entry name" value="alpha/beta-Hydrolases"/>
    <property type="match status" value="1"/>
</dbReference>
<dbReference type="STRING" id="1003195.SCATT_58120"/>
<dbReference type="Gene3D" id="3.40.50.1820">
    <property type="entry name" value="alpha/beta hydrolase"/>
    <property type="match status" value="1"/>
</dbReference>
<dbReference type="eggNOG" id="COG0657">
    <property type="taxonomic scope" value="Bacteria"/>
</dbReference>
<name>F8JV15_STREN</name>
<sequence>MTPTASPAPDGVVWQSGTVPGDGRRVPVRVLCPAGGVQGGRWLVWAHGGSWRAGSVAGWQEACADLAVQSGARVVGVEYRLAPAHRHPAALCDVLAAVEWAWAQAAGDGAGGRPWVAVGGDSAGGTLAAGAALAWRDRYGGSRPLAAQVLAYPPLDPACLAPSYHRNPGGFPDREGLMAAWRDYRGEGEGEPVAADGIRLYSTPLHAPQLSGLPPAVIAFGGRDPVADDSRTYARRLGQAGVPVVTREFPLLGHGAFIAPAGRGLPGRAPAGNALRRWLGSAVRALEVPAPAAGRGA</sequence>
<dbReference type="InterPro" id="IPR029058">
    <property type="entry name" value="AB_hydrolase_fold"/>
</dbReference>
<accession>F8JV15</accession>
<dbReference type="KEGG" id="sct:SCAT_5812"/>
<dbReference type="PATRIC" id="fig|1003195.11.peg.7220"/>
<evidence type="ECO:0000256" key="1">
    <source>
        <dbReference type="ARBA" id="ARBA00022801"/>
    </source>
</evidence>
<reference evidence="4" key="1">
    <citation type="submission" date="2011-12" db="EMBL/GenBank/DDBJ databases">
        <title>Complete genome sequence of Streptomyces cattleya strain DSM 46488.</title>
        <authorList>
            <person name="Ou H.-Y."/>
            <person name="Li P."/>
            <person name="Zhao C."/>
            <person name="O'Hagan D."/>
            <person name="Deng Z."/>
        </authorList>
    </citation>
    <scope>NUCLEOTIDE SEQUENCE [LARGE SCALE GENOMIC DNA]</scope>
    <source>
        <strain evidence="4">ATCC 35852 / DSM 46488 / JCM 4925 / NBRC 14057 / NRRL 8057</strain>
    </source>
</reference>
<dbReference type="InterPro" id="IPR050300">
    <property type="entry name" value="GDXG_lipolytic_enzyme"/>
</dbReference>
<keyword evidence="4" id="KW-1185">Reference proteome</keyword>
<dbReference type="InterPro" id="IPR013094">
    <property type="entry name" value="AB_hydrolase_3"/>
</dbReference>
<feature type="domain" description="Alpha/beta hydrolase fold-3" evidence="2">
    <location>
        <begin position="43"/>
        <end position="256"/>
    </location>
</feature>
<dbReference type="Proteomes" id="UP000007842">
    <property type="component" value="Chromosome"/>
</dbReference>
<evidence type="ECO:0000259" key="2">
    <source>
        <dbReference type="Pfam" id="PF07859"/>
    </source>
</evidence>
<evidence type="ECO:0000313" key="4">
    <source>
        <dbReference type="Proteomes" id="UP000007842"/>
    </source>
</evidence>
<organism evidence="3 4">
    <name type="scientific">Streptantibioticus cattleyicolor (strain ATCC 35852 / DSM 46488 / JCM 4925 / NBRC 14057 / NRRL 8057)</name>
    <name type="common">Streptomyces cattleya</name>
    <dbReference type="NCBI Taxonomy" id="1003195"/>
    <lineage>
        <taxon>Bacteria</taxon>
        <taxon>Bacillati</taxon>
        <taxon>Actinomycetota</taxon>
        <taxon>Actinomycetes</taxon>
        <taxon>Kitasatosporales</taxon>
        <taxon>Streptomycetaceae</taxon>
        <taxon>Streptantibioticus</taxon>
    </lineage>
</organism>
<evidence type="ECO:0000313" key="3">
    <source>
        <dbReference type="EMBL" id="AEW98183.1"/>
    </source>
</evidence>
<dbReference type="RefSeq" id="WP_014146513.1">
    <property type="nucleotide sequence ID" value="NC_016111.1"/>
</dbReference>
<dbReference type="PANTHER" id="PTHR48081:SF8">
    <property type="entry name" value="ALPHA_BETA HYDROLASE FOLD-3 DOMAIN-CONTAINING PROTEIN-RELATED"/>
    <property type="match status" value="1"/>
</dbReference>
<dbReference type="EMBL" id="CP003219">
    <property type="protein sequence ID" value="AEW98183.1"/>
    <property type="molecule type" value="Genomic_DNA"/>
</dbReference>
<keyword evidence="1" id="KW-0378">Hydrolase</keyword>
<dbReference type="OrthoDB" id="255603at2"/>
<dbReference type="Pfam" id="PF07859">
    <property type="entry name" value="Abhydrolase_3"/>
    <property type="match status" value="1"/>
</dbReference>
<dbReference type="AlphaFoldDB" id="F8JV15"/>
<proteinExistence type="predicted"/>
<dbReference type="HOGENOM" id="CLU_012494_6_4_11"/>
<dbReference type="GO" id="GO:0016787">
    <property type="term" value="F:hydrolase activity"/>
    <property type="evidence" value="ECO:0007669"/>
    <property type="project" value="UniProtKB-KW"/>
</dbReference>